<dbReference type="EMBL" id="BARU01032549">
    <property type="protein sequence ID" value="GAH72352.1"/>
    <property type="molecule type" value="Genomic_DNA"/>
</dbReference>
<accession>X1HS95</accession>
<name>X1HS95_9ZZZZ</name>
<dbReference type="AlphaFoldDB" id="X1HS95"/>
<sequence>MAILLIITDKRNEIVGGRLFYQKDYHDYNTMVSTAKKRGNDYNEERFSYVIVDSNVIR</sequence>
<gene>
    <name evidence="1" type="ORF">S03H2_51318</name>
</gene>
<protein>
    <submittedName>
        <fullName evidence="1">Uncharacterized protein</fullName>
    </submittedName>
</protein>
<organism evidence="1">
    <name type="scientific">marine sediment metagenome</name>
    <dbReference type="NCBI Taxonomy" id="412755"/>
    <lineage>
        <taxon>unclassified sequences</taxon>
        <taxon>metagenomes</taxon>
        <taxon>ecological metagenomes</taxon>
    </lineage>
</organism>
<comment type="caution">
    <text evidence="1">The sequence shown here is derived from an EMBL/GenBank/DDBJ whole genome shotgun (WGS) entry which is preliminary data.</text>
</comment>
<proteinExistence type="predicted"/>
<reference evidence="1" key="1">
    <citation type="journal article" date="2014" name="Front. Microbiol.">
        <title>High frequency of phylogenetically diverse reductive dehalogenase-homologous genes in deep subseafloor sedimentary metagenomes.</title>
        <authorList>
            <person name="Kawai M."/>
            <person name="Futagami T."/>
            <person name="Toyoda A."/>
            <person name="Takaki Y."/>
            <person name="Nishi S."/>
            <person name="Hori S."/>
            <person name="Arai W."/>
            <person name="Tsubouchi T."/>
            <person name="Morono Y."/>
            <person name="Uchiyama I."/>
            <person name="Ito T."/>
            <person name="Fujiyama A."/>
            <person name="Inagaki F."/>
            <person name="Takami H."/>
        </authorList>
    </citation>
    <scope>NUCLEOTIDE SEQUENCE</scope>
    <source>
        <strain evidence="1">Expedition CK06-06</strain>
    </source>
</reference>
<evidence type="ECO:0000313" key="1">
    <source>
        <dbReference type="EMBL" id="GAH72352.1"/>
    </source>
</evidence>